<dbReference type="SUPFAM" id="SSF46785">
    <property type="entry name" value="Winged helix' DNA-binding domain"/>
    <property type="match status" value="1"/>
</dbReference>
<evidence type="ECO:0000256" key="3">
    <source>
        <dbReference type="ARBA" id="ARBA00023125"/>
    </source>
</evidence>
<dbReference type="InterPro" id="IPR036388">
    <property type="entry name" value="WH-like_DNA-bd_sf"/>
</dbReference>
<dbReference type="Pfam" id="PF03466">
    <property type="entry name" value="LysR_substrate"/>
    <property type="match status" value="1"/>
</dbReference>
<name>H5THB7_GORO1</name>
<proteinExistence type="inferred from homology"/>
<dbReference type="InterPro" id="IPR005119">
    <property type="entry name" value="LysR_subst-bd"/>
</dbReference>
<evidence type="ECO:0000259" key="6">
    <source>
        <dbReference type="PROSITE" id="PS50931"/>
    </source>
</evidence>
<dbReference type="EMBL" id="BAFB01000031">
    <property type="protein sequence ID" value="GAB32875.1"/>
    <property type="molecule type" value="Genomic_DNA"/>
</dbReference>
<dbReference type="AlphaFoldDB" id="H5THB7"/>
<dbReference type="GO" id="GO:0003677">
    <property type="term" value="F:DNA binding"/>
    <property type="evidence" value="ECO:0007669"/>
    <property type="project" value="UniProtKB-KW"/>
</dbReference>
<dbReference type="PRINTS" id="PR00039">
    <property type="entry name" value="HTHLYSR"/>
</dbReference>
<dbReference type="SUPFAM" id="SSF53850">
    <property type="entry name" value="Periplasmic binding protein-like II"/>
    <property type="match status" value="1"/>
</dbReference>
<comment type="caution">
    <text evidence="7">The sequence shown here is derived from an EMBL/GenBank/DDBJ whole genome shotgun (WGS) entry which is preliminary data.</text>
</comment>
<keyword evidence="3" id="KW-0238">DNA-binding</keyword>
<dbReference type="InterPro" id="IPR000847">
    <property type="entry name" value="LysR_HTH_N"/>
</dbReference>
<dbReference type="FunFam" id="1.10.10.10:FF:000001">
    <property type="entry name" value="LysR family transcriptional regulator"/>
    <property type="match status" value="1"/>
</dbReference>
<keyword evidence="4" id="KW-0010">Activator</keyword>
<dbReference type="GO" id="GO:0032993">
    <property type="term" value="C:protein-DNA complex"/>
    <property type="evidence" value="ECO:0007669"/>
    <property type="project" value="TreeGrafter"/>
</dbReference>
<dbReference type="Proteomes" id="UP000005038">
    <property type="component" value="Unassembled WGS sequence"/>
</dbReference>
<evidence type="ECO:0000256" key="1">
    <source>
        <dbReference type="ARBA" id="ARBA00009437"/>
    </source>
</evidence>
<dbReference type="STRING" id="1108044.GOOTI_031_00230"/>
<accession>H5THB7</accession>
<keyword evidence="5" id="KW-0804">Transcription</keyword>
<dbReference type="CDD" id="cd05466">
    <property type="entry name" value="PBP2_LTTR_substrate"/>
    <property type="match status" value="1"/>
</dbReference>
<reference evidence="7" key="1">
    <citation type="submission" date="2012-02" db="EMBL/GenBank/DDBJ databases">
        <title>Whole genome shotgun sequence of Gordonia otitidis NBRC 100426.</title>
        <authorList>
            <person name="Yoshida I."/>
            <person name="Hosoyama A."/>
            <person name="Tsuchikane K."/>
            <person name="Katsumata H."/>
            <person name="Yamazaki S."/>
            <person name="Fujita N."/>
        </authorList>
    </citation>
    <scope>NUCLEOTIDE SEQUENCE [LARGE SCALE GENOMIC DNA]</scope>
    <source>
        <strain evidence="7">NBRC 100426</strain>
    </source>
</reference>
<feature type="domain" description="HTH lysR-type" evidence="6">
    <location>
        <begin position="1"/>
        <end position="58"/>
    </location>
</feature>
<dbReference type="GO" id="GO:0003700">
    <property type="term" value="F:DNA-binding transcription factor activity"/>
    <property type="evidence" value="ECO:0007669"/>
    <property type="project" value="InterPro"/>
</dbReference>
<dbReference type="InterPro" id="IPR036390">
    <property type="entry name" value="WH_DNA-bd_sf"/>
</dbReference>
<evidence type="ECO:0000256" key="2">
    <source>
        <dbReference type="ARBA" id="ARBA00023015"/>
    </source>
</evidence>
<dbReference type="Gene3D" id="1.10.10.10">
    <property type="entry name" value="Winged helix-like DNA-binding domain superfamily/Winged helix DNA-binding domain"/>
    <property type="match status" value="1"/>
</dbReference>
<dbReference type="Pfam" id="PF00126">
    <property type="entry name" value="HTH_1"/>
    <property type="match status" value="1"/>
</dbReference>
<dbReference type="PROSITE" id="PS50931">
    <property type="entry name" value="HTH_LYSR"/>
    <property type="match status" value="1"/>
</dbReference>
<dbReference type="OrthoDB" id="3181812at2"/>
<dbReference type="PANTHER" id="PTHR30346">
    <property type="entry name" value="TRANSCRIPTIONAL DUAL REGULATOR HCAR-RELATED"/>
    <property type="match status" value="1"/>
</dbReference>
<evidence type="ECO:0000313" key="7">
    <source>
        <dbReference type="EMBL" id="GAB32875.1"/>
    </source>
</evidence>
<gene>
    <name evidence="7" type="ORF">GOOTI_031_00230</name>
</gene>
<evidence type="ECO:0000313" key="8">
    <source>
        <dbReference type="Proteomes" id="UP000005038"/>
    </source>
</evidence>
<sequence>MDVRQIRYFIAVAQEGSISKAAKRLGMTQPPLSASMATLEKELGVRLLERTPRGIRPTAAGDHLFERGTRLVRDMQDLARELVGHGRGTVGALHLAVYMPFSWTYLPSYLRRFGSTSPGVEVTLYDPTPDDTLDGVDNGTYDLAIMATSDLPYVQQAYSGSMTIERVRSLAMVALVNDDFPYPDDPLPLDLLATDTWLLPEPTPRFPGVAEILDSQWESLQVIPPRLKVVKNLQTTLPLVSAGMGVTILPPEVLAMHTEGVIARRTDPLLDSLEVILVWNSKRQLSEVATRFVDVVRATAPRE</sequence>
<comment type="similarity">
    <text evidence="1">Belongs to the LysR transcriptional regulatory family.</text>
</comment>
<protein>
    <submittedName>
        <fullName evidence="7">LysR family transcriptional regulator</fullName>
    </submittedName>
</protein>
<dbReference type="PANTHER" id="PTHR30346:SF28">
    <property type="entry name" value="HTH-TYPE TRANSCRIPTIONAL REGULATOR CYNR"/>
    <property type="match status" value="1"/>
</dbReference>
<organism evidence="7 8">
    <name type="scientific">Gordonia otitidis (strain DSM 44809 / CCUG 52243 / JCM 12355 / NBRC 100426 / IFM 10032)</name>
    <dbReference type="NCBI Taxonomy" id="1108044"/>
    <lineage>
        <taxon>Bacteria</taxon>
        <taxon>Bacillati</taxon>
        <taxon>Actinomycetota</taxon>
        <taxon>Actinomycetes</taxon>
        <taxon>Mycobacteriales</taxon>
        <taxon>Gordoniaceae</taxon>
        <taxon>Gordonia</taxon>
    </lineage>
</organism>
<keyword evidence="8" id="KW-1185">Reference proteome</keyword>
<dbReference type="RefSeq" id="WP_007237137.1">
    <property type="nucleotide sequence ID" value="NZ_BAFB01000031.1"/>
</dbReference>
<evidence type="ECO:0000256" key="4">
    <source>
        <dbReference type="ARBA" id="ARBA00023159"/>
    </source>
</evidence>
<evidence type="ECO:0000256" key="5">
    <source>
        <dbReference type="ARBA" id="ARBA00023163"/>
    </source>
</evidence>
<dbReference type="Gene3D" id="3.40.190.10">
    <property type="entry name" value="Periplasmic binding protein-like II"/>
    <property type="match status" value="2"/>
</dbReference>
<keyword evidence="2" id="KW-0805">Transcription regulation</keyword>